<keyword evidence="1" id="KW-0472">Membrane</keyword>
<name>A0ABN8R1P0_9CNID</name>
<keyword evidence="1" id="KW-0812">Transmembrane</keyword>
<organism evidence="2 3">
    <name type="scientific">Porites evermanni</name>
    <dbReference type="NCBI Taxonomy" id="104178"/>
    <lineage>
        <taxon>Eukaryota</taxon>
        <taxon>Metazoa</taxon>
        <taxon>Cnidaria</taxon>
        <taxon>Anthozoa</taxon>
        <taxon>Hexacorallia</taxon>
        <taxon>Scleractinia</taxon>
        <taxon>Fungiina</taxon>
        <taxon>Poritidae</taxon>
        <taxon>Porites</taxon>
    </lineage>
</organism>
<dbReference type="Proteomes" id="UP001159427">
    <property type="component" value="Unassembled WGS sequence"/>
</dbReference>
<evidence type="ECO:0000256" key="1">
    <source>
        <dbReference type="SAM" id="Phobius"/>
    </source>
</evidence>
<proteinExistence type="predicted"/>
<feature type="transmembrane region" description="Helical" evidence="1">
    <location>
        <begin position="211"/>
        <end position="232"/>
    </location>
</feature>
<comment type="caution">
    <text evidence="2">The sequence shown here is derived from an EMBL/GenBank/DDBJ whole genome shotgun (WGS) entry which is preliminary data.</text>
</comment>
<evidence type="ECO:0000313" key="3">
    <source>
        <dbReference type="Proteomes" id="UP001159427"/>
    </source>
</evidence>
<dbReference type="EMBL" id="CALNXI010001584">
    <property type="protein sequence ID" value="CAH3172662.1"/>
    <property type="molecule type" value="Genomic_DNA"/>
</dbReference>
<sequence>MFDKFEAIDLINSLVWLARSEGHQKAEEYAAAQDEIRARMDSLDVPRLQRLFLWLLGDPVRTKIAKEASTILKGVTEDSSPPPGYSRAALRQAPYPSRPRCFEWGHVARNCKQFQNFISDTIVDWVSAGVLAVWGRVGEVISPHLVLPLTVEPSKPHLCHDERFLNLWKRDLPFKLDNLQDLPRYVLPGHFQTSFNDDWLPTCASSPFRAYLLWLSMELCIFFVFCSLPFGWKASGYIYHNLGLAGTSAAGSHGVPMSQYIDDRHVGQLFCSPAESSLPPSRIAG</sequence>
<keyword evidence="1" id="KW-1133">Transmembrane helix</keyword>
<keyword evidence="3" id="KW-1185">Reference proteome</keyword>
<accession>A0ABN8R1P0</accession>
<gene>
    <name evidence="2" type="ORF">PEVE_00008558</name>
</gene>
<evidence type="ECO:0000313" key="2">
    <source>
        <dbReference type="EMBL" id="CAH3172662.1"/>
    </source>
</evidence>
<protein>
    <submittedName>
        <fullName evidence="2">Uncharacterized protein</fullName>
    </submittedName>
</protein>
<reference evidence="2 3" key="1">
    <citation type="submission" date="2022-05" db="EMBL/GenBank/DDBJ databases">
        <authorList>
            <consortium name="Genoscope - CEA"/>
            <person name="William W."/>
        </authorList>
    </citation>
    <scope>NUCLEOTIDE SEQUENCE [LARGE SCALE GENOMIC DNA]</scope>
</reference>